<feature type="region of interest" description="Disordered" evidence="1">
    <location>
        <begin position="631"/>
        <end position="658"/>
    </location>
</feature>
<feature type="region of interest" description="Disordered" evidence="1">
    <location>
        <begin position="216"/>
        <end position="284"/>
    </location>
</feature>
<evidence type="ECO:0000313" key="3">
    <source>
        <dbReference type="Proteomes" id="UP000317835"/>
    </source>
</evidence>
<reference evidence="2 3" key="1">
    <citation type="submission" date="2019-02" db="EMBL/GenBank/DDBJ databases">
        <title>Deep-cultivation of Planctomycetes and their phenomic and genomic characterization uncovers novel biology.</title>
        <authorList>
            <person name="Wiegand S."/>
            <person name="Jogler M."/>
            <person name="Boedeker C."/>
            <person name="Pinto D."/>
            <person name="Vollmers J."/>
            <person name="Rivas-Marin E."/>
            <person name="Kohn T."/>
            <person name="Peeters S.H."/>
            <person name="Heuer A."/>
            <person name="Rast P."/>
            <person name="Oberbeckmann S."/>
            <person name="Bunk B."/>
            <person name="Jeske O."/>
            <person name="Meyerdierks A."/>
            <person name="Storesund J.E."/>
            <person name="Kallscheuer N."/>
            <person name="Luecker S."/>
            <person name="Lage O.M."/>
            <person name="Pohl T."/>
            <person name="Merkel B.J."/>
            <person name="Hornburger P."/>
            <person name="Mueller R.-W."/>
            <person name="Bruemmer F."/>
            <person name="Labrenz M."/>
            <person name="Spormann A.M."/>
            <person name="Op den Camp H."/>
            <person name="Overmann J."/>
            <person name="Amann R."/>
            <person name="Jetten M.S.M."/>
            <person name="Mascher T."/>
            <person name="Medema M.H."/>
            <person name="Devos D.P."/>
            <person name="Kaster A.-K."/>
            <person name="Ovreas L."/>
            <person name="Rohde M."/>
            <person name="Galperin M.Y."/>
            <person name="Jogler C."/>
        </authorList>
    </citation>
    <scope>NUCLEOTIDE SEQUENCE [LARGE SCALE GENOMIC DNA]</scope>
    <source>
        <strain evidence="2 3">ElP</strain>
    </source>
</reference>
<dbReference type="EMBL" id="CP036426">
    <property type="protein sequence ID" value="QDV34196.1"/>
    <property type="molecule type" value="Genomic_DNA"/>
</dbReference>
<feature type="compositionally biased region" description="Acidic residues" evidence="1">
    <location>
        <begin position="222"/>
        <end position="238"/>
    </location>
</feature>
<name>A0A518H034_9BACT</name>
<evidence type="ECO:0008006" key="4">
    <source>
        <dbReference type="Google" id="ProtNLM"/>
    </source>
</evidence>
<feature type="compositionally biased region" description="Acidic residues" evidence="1">
    <location>
        <begin position="257"/>
        <end position="267"/>
    </location>
</feature>
<dbReference type="InterPro" id="IPR011989">
    <property type="entry name" value="ARM-like"/>
</dbReference>
<organism evidence="2 3">
    <name type="scientific">Tautonia plasticadhaerens</name>
    <dbReference type="NCBI Taxonomy" id="2527974"/>
    <lineage>
        <taxon>Bacteria</taxon>
        <taxon>Pseudomonadati</taxon>
        <taxon>Planctomycetota</taxon>
        <taxon>Planctomycetia</taxon>
        <taxon>Isosphaerales</taxon>
        <taxon>Isosphaeraceae</taxon>
        <taxon>Tautonia</taxon>
    </lineage>
</organism>
<feature type="compositionally biased region" description="Pro residues" evidence="1">
    <location>
        <begin position="270"/>
        <end position="282"/>
    </location>
</feature>
<dbReference type="KEGG" id="tpla:ElP_20810"/>
<proteinExistence type="predicted"/>
<dbReference type="SUPFAM" id="SSF48371">
    <property type="entry name" value="ARM repeat"/>
    <property type="match status" value="1"/>
</dbReference>
<evidence type="ECO:0000313" key="2">
    <source>
        <dbReference type="EMBL" id="QDV34196.1"/>
    </source>
</evidence>
<dbReference type="Proteomes" id="UP000317835">
    <property type="component" value="Chromosome"/>
</dbReference>
<dbReference type="Gene3D" id="1.25.10.10">
    <property type="entry name" value="Leucine-rich Repeat Variant"/>
    <property type="match status" value="1"/>
</dbReference>
<dbReference type="OrthoDB" id="272719at2"/>
<protein>
    <recommendedName>
        <fullName evidence="4">HEAT repeat protein</fullName>
    </recommendedName>
</protein>
<keyword evidence="3" id="KW-1185">Reference proteome</keyword>
<gene>
    <name evidence="2" type="ORF">ElP_20810</name>
</gene>
<sequence>MRLTLRTLLAWLDDTLPPEEVREIGVQVSETPYAQQLVERIRKVTRRRRLTVPPNTGPEGVDPNLVAAYLDNELEADRVAELEKRCLASDVHLAEVASCHQILSLIKNKAKVPPESRYRMYRLFKGPEAVRTSYKGAAPPGDRGLLGTNEMAGIDAPGDGQPPWAGASPPRPSTFERLGPPLVAVALIAALTLVGLLNLRSADVQVRQYDTDLAGNRRVPLDPEEGGAEDGEVVEGAEEAAPLVPAPPIRDERPAEPDADVDPDAGPDPDGGPAPGPNPAAPLPDGVAAVLEQVDGVALGATPMGATWDWQPHGAGDPLVVGELVVNLFPFRSTLGFGAVHVTMVGQADLRIAEPRAGLDARFDLVDGDVVFRADEPGATVGVGFEGRMLAVEPPTGQPVGLSWIGDRAPGEPAGRPLLGIWAPSGTLRVTPGGLGGEPRTFDGPVEVRFDPKAGTLDAEAAVTPDWVADPGPSPAEEQLGESFAPLFEQFPGSITFALLEGLQGDDPDIQAAAVAALGAMSTVEPANLEQVMPLLNQVNAPSLRSSAIDVLRRRISRGPAAAEEVLDLLGRFTDPAEEADELGLLLVGLGPDDRSDPDRVAGLVADLSSPNPSVRQLAIEALRALTGREALGYDPDQPEGPGLKAWQDLLRSGRLSP</sequence>
<dbReference type="RefSeq" id="WP_145268919.1">
    <property type="nucleotide sequence ID" value="NZ_CP036426.1"/>
</dbReference>
<dbReference type="AlphaFoldDB" id="A0A518H034"/>
<evidence type="ECO:0000256" key="1">
    <source>
        <dbReference type="SAM" id="MobiDB-lite"/>
    </source>
</evidence>
<accession>A0A518H034</accession>
<dbReference type="InterPro" id="IPR016024">
    <property type="entry name" value="ARM-type_fold"/>
</dbReference>